<dbReference type="AlphaFoldDB" id="A0A517M7L9"/>
<dbReference type="Pfam" id="PF07963">
    <property type="entry name" value="N_methyl"/>
    <property type="match status" value="1"/>
</dbReference>
<dbReference type="InterPro" id="IPR012902">
    <property type="entry name" value="N_methyl_site"/>
</dbReference>
<dbReference type="KEGG" id="ruv:EC9_50840"/>
<dbReference type="NCBIfam" id="TIGR04294">
    <property type="entry name" value="pre_pil_HX9DG"/>
    <property type="match status" value="1"/>
</dbReference>
<gene>
    <name evidence="3" type="primary">xcpT_23</name>
    <name evidence="3" type="ORF">EC9_50840</name>
</gene>
<feature type="domain" description="DUF1559" evidence="2">
    <location>
        <begin position="37"/>
        <end position="270"/>
    </location>
</feature>
<evidence type="ECO:0000313" key="4">
    <source>
        <dbReference type="Proteomes" id="UP000319557"/>
    </source>
</evidence>
<evidence type="ECO:0000259" key="2">
    <source>
        <dbReference type="Pfam" id="PF07596"/>
    </source>
</evidence>
<dbReference type="Proteomes" id="UP000319557">
    <property type="component" value="Chromosome"/>
</dbReference>
<evidence type="ECO:0000313" key="3">
    <source>
        <dbReference type="EMBL" id="QDS90866.1"/>
    </source>
</evidence>
<name>A0A517M7L9_9BACT</name>
<reference evidence="3 4" key="1">
    <citation type="submission" date="2019-02" db="EMBL/GenBank/DDBJ databases">
        <title>Deep-cultivation of Planctomycetes and their phenomic and genomic characterization uncovers novel biology.</title>
        <authorList>
            <person name="Wiegand S."/>
            <person name="Jogler M."/>
            <person name="Boedeker C."/>
            <person name="Pinto D."/>
            <person name="Vollmers J."/>
            <person name="Rivas-Marin E."/>
            <person name="Kohn T."/>
            <person name="Peeters S.H."/>
            <person name="Heuer A."/>
            <person name="Rast P."/>
            <person name="Oberbeckmann S."/>
            <person name="Bunk B."/>
            <person name="Jeske O."/>
            <person name="Meyerdierks A."/>
            <person name="Storesund J.E."/>
            <person name="Kallscheuer N."/>
            <person name="Luecker S."/>
            <person name="Lage O.M."/>
            <person name="Pohl T."/>
            <person name="Merkel B.J."/>
            <person name="Hornburger P."/>
            <person name="Mueller R.-W."/>
            <person name="Bruemmer F."/>
            <person name="Labrenz M."/>
            <person name="Spormann A.M."/>
            <person name="Op den Camp H."/>
            <person name="Overmann J."/>
            <person name="Amann R."/>
            <person name="Jetten M.S.M."/>
            <person name="Mascher T."/>
            <person name="Medema M.H."/>
            <person name="Devos D.P."/>
            <person name="Kaster A.-K."/>
            <person name="Ovreas L."/>
            <person name="Rohde M."/>
            <person name="Galperin M.Y."/>
            <person name="Jogler C."/>
        </authorList>
    </citation>
    <scope>NUCLEOTIDE SEQUENCE [LARGE SCALE GENOMIC DNA]</scope>
    <source>
        <strain evidence="3 4">EC9</strain>
    </source>
</reference>
<dbReference type="Gene3D" id="3.30.700.10">
    <property type="entry name" value="Glycoprotein, Type 4 Pilin"/>
    <property type="match status" value="1"/>
</dbReference>
<dbReference type="SUPFAM" id="SSF54523">
    <property type="entry name" value="Pili subunits"/>
    <property type="match status" value="1"/>
</dbReference>
<dbReference type="PANTHER" id="PTHR30093:SF2">
    <property type="entry name" value="TYPE II SECRETION SYSTEM PROTEIN H"/>
    <property type="match status" value="1"/>
</dbReference>
<organism evidence="3 4">
    <name type="scientific">Rosistilla ulvae</name>
    <dbReference type="NCBI Taxonomy" id="1930277"/>
    <lineage>
        <taxon>Bacteria</taxon>
        <taxon>Pseudomonadati</taxon>
        <taxon>Planctomycetota</taxon>
        <taxon>Planctomycetia</taxon>
        <taxon>Pirellulales</taxon>
        <taxon>Pirellulaceae</taxon>
        <taxon>Rosistilla</taxon>
    </lineage>
</organism>
<dbReference type="EMBL" id="CP036261">
    <property type="protein sequence ID" value="QDS90866.1"/>
    <property type="molecule type" value="Genomic_DNA"/>
</dbReference>
<feature type="transmembrane region" description="Helical" evidence="1">
    <location>
        <begin position="12"/>
        <end position="36"/>
    </location>
</feature>
<keyword evidence="1" id="KW-0812">Transmembrane</keyword>
<dbReference type="InterPro" id="IPR027558">
    <property type="entry name" value="Pre_pil_HX9DG_C"/>
</dbReference>
<proteinExistence type="predicted"/>
<keyword evidence="4" id="KW-1185">Reference proteome</keyword>
<dbReference type="InterPro" id="IPR011453">
    <property type="entry name" value="DUF1559"/>
</dbReference>
<dbReference type="PANTHER" id="PTHR30093">
    <property type="entry name" value="GENERAL SECRETION PATHWAY PROTEIN G"/>
    <property type="match status" value="1"/>
</dbReference>
<protein>
    <submittedName>
        <fullName evidence="3">Type II secretion system protein G</fullName>
    </submittedName>
</protein>
<keyword evidence="1" id="KW-1133">Transmembrane helix</keyword>
<dbReference type="NCBIfam" id="TIGR02532">
    <property type="entry name" value="IV_pilin_GFxxxE"/>
    <property type="match status" value="1"/>
</dbReference>
<accession>A0A517M7L9</accession>
<keyword evidence="1" id="KW-0472">Membrane</keyword>
<evidence type="ECO:0000256" key="1">
    <source>
        <dbReference type="SAM" id="Phobius"/>
    </source>
</evidence>
<dbReference type="Pfam" id="PF07596">
    <property type="entry name" value="SBP_bac_10"/>
    <property type="match status" value="1"/>
</dbReference>
<sequence>MRIMDTRAQNRGFTLVELLVVIAVIGILVGLLLPAVQSAREAARRMQCSNNLKQIGLALHNYHDSVRSFPPGSLYGDDEYGWACMILPQLELSTLYDQIDFTAQAPDVALKLQVGVTDQVVSTYICPTNSMSLMHSPYQSDTQGGHARNDYSGSLGSGGGSITGMFGKIGTTYRTTKIRDVLDGTSNTIAVGEAYTEFQRQIDGPSHSNSQDFKVWIGTNNQHQNVVAEAGIAHVLNGTRDDSFASQHPGGVQFSFADGSVSFVSENIDMVTFGRLADKADGEVVQRP</sequence>
<dbReference type="InterPro" id="IPR045584">
    <property type="entry name" value="Pilin-like"/>
</dbReference>
<dbReference type="RefSeq" id="WP_218934405.1">
    <property type="nucleotide sequence ID" value="NZ_CP036261.1"/>
</dbReference>
<dbReference type="PROSITE" id="PS00409">
    <property type="entry name" value="PROKAR_NTER_METHYL"/>
    <property type="match status" value="1"/>
</dbReference>